<dbReference type="EMBL" id="JAVRBK010000008">
    <property type="protein sequence ID" value="KAK5640190.1"/>
    <property type="molecule type" value="Genomic_DNA"/>
</dbReference>
<sequence>MDEITMIELVVALKNREKRRQRKVWMKTWLEKRPSHGCGELFRQLTTAPNDYRNFLRMDEQLFQQLVALVSPLIKEQDTNMRKAISPADRLAVTLRFLATGNSFEDMKFSSCIAVYLLNDNDNPTSMKRHHNKDVWFIFRRILFIDGKYTFLRIQRTKQVNQKRKVYGEC</sequence>
<dbReference type="Proteomes" id="UP001329430">
    <property type="component" value="Chromosome 8"/>
</dbReference>
<dbReference type="AlphaFoldDB" id="A0AAN7Z9T8"/>
<evidence type="ECO:0000313" key="2">
    <source>
        <dbReference type="Proteomes" id="UP001329430"/>
    </source>
</evidence>
<gene>
    <name evidence="1" type="ORF">RI129_011001</name>
</gene>
<accession>A0AAN7Z9T8</accession>
<protein>
    <submittedName>
        <fullName evidence="1">Uncharacterized protein</fullName>
    </submittedName>
</protein>
<name>A0AAN7Z9T8_9COLE</name>
<proteinExistence type="predicted"/>
<comment type="caution">
    <text evidence="1">The sequence shown here is derived from an EMBL/GenBank/DDBJ whole genome shotgun (WGS) entry which is preliminary data.</text>
</comment>
<keyword evidence="2" id="KW-1185">Reference proteome</keyword>
<organism evidence="1 2">
    <name type="scientific">Pyrocoelia pectoralis</name>
    <dbReference type="NCBI Taxonomy" id="417401"/>
    <lineage>
        <taxon>Eukaryota</taxon>
        <taxon>Metazoa</taxon>
        <taxon>Ecdysozoa</taxon>
        <taxon>Arthropoda</taxon>
        <taxon>Hexapoda</taxon>
        <taxon>Insecta</taxon>
        <taxon>Pterygota</taxon>
        <taxon>Neoptera</taxon>
        <taxon>Endopterygota</taxon>
        <taxon>Coleoptera</taxon>
        <taxon>Polyphaga</taxon>
        <taxon>Elateriformia</taxon>
        <taxon>Elateroidea</taxon>
        <taxon>Lampyridae</taxon>
        <taxon>Lampyrinae</taxon>
        <taxon>Pyrocoelia</taxon>
    </lineage>
</organism>
<evidence type="ECO:0000313" key="1">
    <source>
        <dbReference type="EMBL" id="KAK5640190.1"/>
    </source>
</evidence>
<reference evidence="1 2" key="1">
    <citation type="journal article" date="2024" name="Insects">
        <title>An Improved Chromosome-Level Genome Assembly of the Firefly Pyrocoelia pectoralis.</title>
        <authorList>
            <person name="Fu X."/>
            <person name="Meyer-Rochow V.B."/>
            <person name="Ballantyne L."/>
            <person name="Zhu X."/>
        </authorList>
    </citation>
    <scope>NUCLEOTIDE SEQUENCE [LARGE SCALE GENOMIC DNA]</scope>
    <source>
        <strain evidence="1">XCY_ONT2</strain>
    </source>
</reference>